<organism evidence="1 2">
    <name type="scientific">Spironucleus salmonicida</name>
    <dbReference type="NCBI Taxonomy" id="348837"/>
    <lineage>
        <taxon>Eukaryota</taxon>
        <taxon>Metamonada</taxon>
        <taxon>Diplomonadida</taxon>
        <taxon>Hexamitidae</taxon>
        <taxon>Hexamitinae</taxon>
        <taxon>Spironucleus</taxon>
    </lineage>
</organism>
<dbReference type="GeneID" id="94302649"/>
<proteinExistence type="predicted"/>
<comment type="caution">
    <text evidence="1">The sequence shown here is derived from an EMBL/GenBank/DDBJ whole genome shotgun (WGS) entry which is preliminary data.</text>
</comment>
<gene>
    <name evidence="1" type="ORF">SS50377_28626</name>
</gene>
<reference evidence="1 2" key="1">
    <citation type="journal article" date="2014" name="PLoS Genet.">
        <title>The Genome of Spironucleus salmonicida Highlights a Fish Pathogen Adapted to Fluctuating Environments.</title>
        <authorList>
            <person name="Xu F."/>
            <person name="Jerlstrom-Hultqvist J."/>
            <person name="Einarsson E."/>
            <person name="Astvaldsson A."/>
            <person name="Svard S.G."/>
            <person name="Andersson J.O."/>
        </authorList>
    </citation>
    <scope>NUCLEOTIDE SEQUENCE [LARGE SCALE GENOMIC DNA]</scope>
    <source>
        <strain evidence="1 2">ATCC 50377</strain>
    </source>
</reference>
<dbReference type="KEGG" id="ssao:94302649"/>
<dbReference type="Proteomes" id="UP000018208">
    <property type="component" value="Unassembled WGS sequence"/>
</dbReference>
<protein>
    <submittedName>
        <fullName evidence="1">Uncharacterized protein</fullName>
    </submittedName>
</protein>
<name>A0A9P8LKD1_9EUKA</name>
<evidence type="ECO:0000313" key="1">
    <source>
        <dbReference type="EMBL" id="KAH0569670.1"/>
    </source>
</evidence>
<dbReference type="AlphaFoldDB" id="A0A9P8LKD1"/>
<keyword evidence="2" id="KW-1185">Reference proteome</keyword>
<dbReference type="EMBL" id="AUWU02000009">
    <property type="protein sequence ID" value="KAH0569670.1"/>
    <property type="molecule type" value="Genomic_DNA"/>
</dbReference>
<dbReference type="RefSeq" id="XP_067760443.1">
    <property type="nucleotide sequence ID" value="XM_067912386.1"/>
</dbReference>
<accession>A0A9P8LKD1</accession>
<sequence length="112" mass="12931">MNFFVLENSGIQEDEVRPTRRTVSVEVSDSGKRTMVVCNLLDVGNIVCYDDLDERDWIQPSREELVEKQLGDDVAKIMVRISDFKVENMVKNIQNRLSADFEQNTMWSSAKN</sequence>
<evidence type="ECO:0000313" key="2">
    <source>
        <dbReference type="Proteomes" id="UP000018208"/>
    </source>
</evidence>